<keyword evidence="4 11" id="KW-0240">DNA-directed RNA polymerase</keyword>
<evidence type="ECO:0000256" key="10">
    <source>
        <dbReference type="ARBA" id="ARBA00048552"/>
    </source>
</evidence>
<evidence type="ECO:0000313" key="12">
    <source>
        <dbReference type="EMBL" id="AFL75196.1"/>
    </source>
</evidence>
<dbReference type="EC" id="2.7.7.6" evidence="2 11"/>
<comment type="catalytic activity">
    <reaction evidence="10 11">
        <text>RNA(n) + a ribonucleoside 5'-triphosphate = RNA(n+1) + diphosphate</text>
        <dbReference type="Rhea" id="RHEA:21248"/>
        <dbReference type="Rhea" id="RHEA-COMP:14527"/>
        <dbReference type="Rhea" id="RHEA-COMP:17342"/>
        <dbReference type="ChEBI" id="CHEBI:33019"/>
        <dbReference type="ChEBI" id="CHEBI:61557"/>
        <dbReference type="ChEBI" id="CHEBI:140395"/>
        <dbReference type="EC" id="2.7.7.6"/>
    </reaction>
</comment>
<dbReference type="HAMAP" id="MF_00366">
    <property type="entry name" value="RNApol_bact_RpoZ"/>
    <property type="match status" value="1"/>
</dbReference>
<dbReference type="OrthoDB" id="9796300at2"/>
<dbReference type="NCBIfam" id="TIGR00690">
    <property type="entry name" value="rpoZ"/>
    <property type="match status" value="1"/>
</dbReference>
<dbReference type="SUPFAM" id="SSF63562">
    <property type="entry name" value="RPB6/omega subunit-like"/>
    <property type="match status" value="1"/>
</dbReference>
<evidence type="ECO:0000256" key="7">
    <source>
        <dbReference type="ARBA" id="ARBA00023163"/>
    </source>
</evidence>
<sequence>MARITVEDCLDHVDNRFDLVLLATKRARQLANGVEPILPWANDKPTVMALREIAAGHISNAMVQAAQREMDETAAALEQAIAEGFRVDPSEPEQPGNALD</sequence>
<dbReference type="Gene3D" id="3.90.940.10">
    <property type="match status" value="1"/>
</dbReference>
<dbReference type="InterPro" id="IPR036161">
    <property type="entry name" value="RPB6/omega-like_sf"/>
</dbReference>
<evidence type="ECO:0000256" key="9">
    <source>
        <dbReference type="ARBA" id="ARBA00030998"/>
    </source>
</evidence>
<name>I3YDX8_THIV6</name>
<dbReference type="InterPro" id="IPR006110">
    <property type="entry name" value="Pol_omega/Rpo6/RPB6"/>
</dbReference>
<evidence type="ECO:0000313" key="13">
    <source>
        <dbReference type="Proteomes" id="UP000006062"/>
    </source>
</evidence>
<keyword evidence="5 11" id="KW-0808">Transferase</keyword>
<evidence type="ECO:0000256" key="2">
    <source>
        <dbReference type="ARBA" id="ARBA00012418"/>
    </source>
</evidence>
<evidence type="ECO:0000256" key="4">
    <source>
        <dbReference type="ARBA" id="ARBA00022478"/>
    </source>
</evidence>
<evidence type="ECO:0000256" key="5">
    <source>
        <dbReference type="ARBA" id="ARBA00022679"/>
    </source>
</evidence>
<evidence type="ECO:0000256" key="6">
    <source>
        <dbReference type="ARBA" id="ARBA00022695"/>
    </source>
</evidence>
<dbReference type="GO" id="GO:0003677">
    <property type="term" value="F:DNA binding"/>
    <property type="evidence" value="ECO:0007669"/>
    <property type="project" value="UniProtKB-UniRule"/>
</dbReference>
<dbReference type="SMART" id="SM01409">
    <property type="entry name" value="RNA_pol_Rpb6"/>
    <property type="match status" value="1"/>
</dbReference>
<dbReference type="STRING" id="765911.Thivi_3323"/>
<accession>I3YDX8</accession>
<dbReference type="RefSeq" id="WP_014779603.1">
    <property type="nucleotide sequence ID" value="NC_018012.1"/>
</dbReference>
<keyword evidence="6 11" id="KW-0548">Nucleotidyltransferase</keyword>
<evidence type="ECO:0000256" key="11">
    <source>
        <dbReference type="HAMAP-Rule" id="MF_00366"/>
    </source>
</evidence>
<dbReference type="Proteomes" id="UP000006062">
    <property type="component" value="Chromosome"/>
</dbReference>
<dbReference type="PANTHER" id="PTHR34476">
    <property type="entry name" value="DNA-DIRECTED RNA POLYMERASE SUBUNIT OMEGA"/>
    <property type="match status" value="1"/>
</dbReference>
<dbReference type="GO" id="GO:0003899">
    <property type="term" value="F:DNA-directed RNA polymerase activity"/>
    <property type="evidence" value="ECO:0007669"/>
    <property type="project" value="UniProtKB-UniRule"/>
</dbReference>
<dbReference type="eggNOG" id="COG1758">
    <property type="taxonomic scope" value="Bacteria"/>
</dbReference>
<comment type="function">
    <text evidence="11">Promotes RNA polymerase assembly. Latches the N- and C-terminal regions of the beta' subunit thereby facilitating its interaction with the beta and alpha subunits.</text>
</comment>
<dbReference type="HOGENOM" id="CLU_125406_5_3_6"/>
<dbReference type="KEGG" id="tvi:Thivi_3323"/>
<organism evidence="12 13">
    <name type="scientific">Thiocystis violascens (strain ATCC 17096 / DSM 198 / 6111)</name>
    <name type="common">Chromatium violascens</name>
    <dbReference type="NCBI Taxonomy" id="765911"/>
    <lineage>
        <taxon>Bacteria</taxon>
        <taxon>Pseudomonadati</taxon>
        <taxon>Pseudomonadota</taxon>
        <taxon>Gammaproteobacteria</taxon>
        <taxon>Chromatiales</taxon>
        <taxon>Chromatiaceae</taxon>
        <taxon>Thiocystis</taxon>
    </lineage>
</organism>
<evidence type="ECO:0000256" key="1">
    <source>
        <dbReference type="ARBA" id="ARBA00006711"/>
    </source>
</evidence>
<gene>
    <name evidence="11" type="primary">rpoZ</name>
    <name evidence="12" type="ordered locus">Thivi_3323</name>
</gene>
<dbReference type="AlphaFoldDB" id="I3YDX8"/>
<dbReference type="GO" id="GO:0000428">
    <property type="term" value="C:DNA-directed RNA polymerase complex"/>
    <property type="evidence" value="ECO:0007669"/>
    <property type="project" value="UniProtKB-KW"/>
</dbReference>
<dbReference type="EMBL" id="CP003154">
    <property type="protein sequence ID" value="AFL75196.1"/>
    <property type="molecule type" value="Genomic_DNA"/>
</dbReference>
<reference evidence="12 13" key="1">
    <citation type="submission" date="2012-06" db="EMBL/GenBank/DDBJ databases">
        <title>Complete sequence of Thiocystis violascens DSM 198.</title>
        <authorList>
            <consortium name="US DOE Joint Genome Institute"/>
            <person name="Lucas S."/>
            <person name="Han J."/>
            <person name="Lapidus A."/>
            <person name="Cheng J.-F."/>
            <person name="Goodwin L."/>
            <person name="Pitluck S."/>
            <person name="Peters L."/>
            <person name="Ovchinnikova G."/>
            <person name="Teshima H."/>
            <person name="Detter J.C."/>
            <person name="Han C."/>
            <person name="Tapia R."/>
            <person name="Land M."/>
            <person name="Hauser L."/>
            <person name="Kyrpides N."/>
            <person name="Ivanova N."/>
            <person name="Pagani I."/>
            <person name="Vogl K."/>
            <person name="Liu Z."/>
            <person name="Frigaard N.-U."/>
            <person name="Bryant D."/>
            <person name="Woyke T."/>
        </authorList>
    </citation>
    <scope>NUCLEOTIDE SEQUENCE [LARGE SCALE GENOMIC DNA]</scope>
    <source>
        <strain evidence="13">ATCC 17096 / DSM 198 / 6111</strain>
    </source>
</reference>
<proteinExistence type="inferred from homology"/>
<comment type="similarity">
    <text evidence="1 11">Belongs to the RNA polymerase subunit omega family.</text>
</comment>
<keyword evidence="13" id="KW-1185">Reference proteome</keyword>
<evidence type="ECO:0000256" key="8">
    <source>
        <dbReference type="ARBA" id="ARBA00029924"/>
    </source>
</evidence>
<dbReference type="InterPro" id="IPR003716">
    <property type="entry name" value="DNA-dir_RNA_pol_omega"/>
</dbReference>
<dbReference type="Pfam" id="PF01192">
    <property type="entry name" value="RNA_pol_Rpb6"/>
    <property type="match status" value="1"/>
</dbReference>
<comment type="subunit">
    <text evidence="11">The RNAP catalytic core consists of 2 alpha, 1 beta, 1 beta' and 1 omega subunit. When a sigma factor is associated with the core the holoenzyme is formed, which can initiate transcription.</text>
</comment>
<dbReference type="PANTHER" id="PTHR34476:SF1">
    <property type="entry name" value="DNA-DIRECTED RNA POLYMERASE SUBUNIT OMEGA"/>
    <property type="match status" value="1"/>
</dbReference>
<dbReference type="GO" id="GO:0006351">
    <property type="term" value="P:DNA-templated transcription"/>
    <property type="evidence" value="ECO:0007669"/>
    <property type="project" value="UniProtKB-UniRule"/>
</dbReference>
<protein>
    <recommendedName>
        <fullName evidence="3 11">DNA-directed RNA polymerase subunit omega</fullName>
        <shortName evidence="11">RNAP omega subunit</shortName>
        <ecNumber evidence="2 11">2.7.7.6</ecNumber>
    </recommendedName>
    <alternativeName>
        <fullName evidence="9 11">RNA polymerase omega subunit</fullName>
    </alternativeName>
    <alternativeName>
        <fullName evidence="8 11">Transcriptase subunit omega</fullName>
    </alternativeName>
</protein>
<keyword evidence="7 11" id="KW-0804">Transcription</keyword>
<evidence type="ECO:0000256" key="3">
    <source>
        <dbReference type="ARBA" id="ARBA00013725"/>
    </source>
</evidence>